<evidence type="ECO:0000313" key="2">
    <source>
        <dbReference type="Proteomes" id="UP000265520"/>
    </source>
</evidence>
<evidence type="ECO:0000313" key="1">
    <source>
        <dbReference type="EMBL" id="MCI21830.1"/>
    </source>
</evidence>
<comment type="caution">
    <text evidence="1">The sequence shown here is derived from an EMBL/GenBank/DDBJ whole genome shotgun (WGS) entry which is preliminary data.</text>
</comment>
<organism evidence="1 2">
    <name type="scientific">Trifolium medium</name>
    <dbReference type="NCBI Taxonomy" id="97028"/>
    <lineage>
        <taxon>Eukaryota</taxon>
        <taxon>Viridiplantae</taxon>
        <taxon>Streptophyta</taxon>
        <taxon>Embryophyta</taxon>
        <taxon>Tracheophyta</taxon>
        <taxon>Spermatophyta</taxon>
        <taxon>Magnoliopsida</taxon>
        <taxon>eudicotyledons</taxon>
        <taxon>Gunneridae</taxon>
        <taxon>Pentapetalae</taxon>
        <taxon>rosids</taxon>
        <taxon>fabids</taxon>
        <taxon>Fabales</taxon>
        <taxon>Fabaceae</taxon>
        <taxon>Papilionoideae</taxon>
        <taxon>50 kb inversion clade</taxon>
        <taxon>NPAAA clade</taxon>
        <taxon>Hologalegina</taxon>
        <taxon>IRL clade</taxon>
        <taxon>Trifolieae</taxon>
        <taxon>Trifolium</taxon>
    </lineage>
</organism>
<protein>
    <submittedName>
        <fullName evidence="1">Uncharacterized protein</fullName>
    </submittedName>
</protein>
<proteinExistence type="predicted"/>
<name>A0A392QDM2_9FABA</name>
<reference evidence="1 2" key="1">
    <citation type="journal article" date="2018" name="Front. Plant Sci.">
        <title>Red Clover (Trifolium pratense) and Zigzag Clover (T. medium) - A Picture of Genomic Similarities and Differences.</title>
        <authorList>
            <person name="Dluhosova J."/>
            <person name="Istvanek J."/>
            <person name="Nedelnik J."/>
            <person name="Repkova J."/>
        </authorList>
    </citation>
    <scope>NUCLEOTIDE SEQUENCE [LARGE SCALE GENOMIC DNA]</scope>
    <source>
        <strain evidence="2">cv. 10/8</strain>
        <tissue evidence="1">Leaf</tissue>
    </source>
</reference>
<feature type="non-terminal residue" evidence="1">
    <location>
        <position position="1"/>
    </location>
</feature>
<dbReference type="Proteomes" id="UP000265520">
    <property type="component" value="Unassembled WGS sequence"/>
</dbReference>
<sequence length="64" mass="7346">DNNVCQGCFLDFVTLKLGYLQLGHGSCSFLRNIEIIEHRTLTFSQFREGVPHGERNNSSSQRFQ</sequence>
<keyword evidence="2" id="KW-1185">Reference proteome</keyword>
<dbReference type="AlphaFoldDB" id="A0A392QDM2"/>
<dbReference type="EMBL" id="LXQA010127022">
    <property type="protein sequence ID" value="MCI21830.1"/>
    <property type="molecule type" value="Genomic_DNA"/>
</dbReference>
<accession>A0A392QDM2</accession>